<evidence type="ECO:0000259" key="9">
    <source>
        <dbReference type="PROSITE" id="PS50928"/>
    </source>
</evidence>
<dbReference type="Pfam" id="PF00528">
    <property type="entry name" value="BPD_transp_1"/>
    <property type="match status" value="1"/>
</dbReference>
<feature type="transmembrane region" description="Helical" evidence="8">
    <location>
        <begin position="269"/>
        <end position="291"/>
    </location>
</feature>
<dbReference type="GO" id="GO:0005886">
    <property type="term" value="C:plasma membrane"/>
    <property type="evidence" value="ECO:0007669"/>
    <property type="project" value="UniProtKB-SubCell"/>
</dbReference>
<dbReference type="GO" id="GO:0055085">
    <property type="term" value="P:transmembrane transport"/>
    <property type="evidence" value="ECO:0007669"/>
    <property type="project" value="InterPro"/>
</dbReference>
<evidence type="ECO:0000256" key="8">
    <source>
        <dbReference type="RuleBase" id="RU363032"/>
    </source>
</evidence>
<feature type="transmembrane region" description="Helical" evidence="8">
    <location>
        <begin position="28"/>
        <end position="50"/>
    </location>
</feature>
<evidence type="ECO:0000256" key="1">
    <source>
        <dbReference type="ARBA" id="ARBA00004651"/>
    </source>
</evidence>
<dbReference type="PROSITE" id="PS50928">
    <property type="entry name" value="ABC_TM1"/>
    <property type="match status" value="1"/>
</dbReference>
<dbReference type="PANTHER" id="PTHR42929:SF5">
    <property type="entry name" value="ABC TRANSPORTER PERMEASE PROTEIN"/>
    <property type="match status" value="1"/>
</dbReference>
<keyword evidence="5 8" id="KW-0812">Transmembrane</keyword>
<keyword evidence="4" id="KW-1003">Cell membrane</keyword>
<proteinExistence type="inferred from homology"/>
<keyword evidence="6 8" id="KW-1133">Transmembrane helix</keyword>
<evidence type="ECO:0000256" key="3">
    <source>
        <dbReference type="ARBA" id="ARBA00022448"/>
    </source>
</evidence>
<keyword evidence="3 8" id="KW-0813">Transport</keyword>
<evidence type="ECO:0000313" key="10">
    <source>
        <dbReference type="EMBL" id="GGA28191.1"/>
    </source>
</evidence>
<evidence type="ECO:0000256" key="6">
    <source>
        <dbReference type="ARBA" id="ARBA00022989"/>
    </source>
</evidence>
<protein>
    <submittedName>
        <fullName evidence="10">ABC transporter permease</fullName>
    </submittedName>
</protein>
<feature type="transmembrane region" description="Helical" evidence="8">
    <location>
        <begin position="116"/>
        <end position="141"/>
    </location>
</feature>
<dbReference type="Gene3D" id="1.10.3720.10">
    <property type="entry name" value="MetI-like"/>
    <property type="match status" value="1"/>
</dbReference>
<feature type="transmembrane region" description="Helical" evidence="8">
    <location>
        <begin position="223"/>
        <end position="244"/>
    </location>
</feature>
<evidence type="ECO:0000256" key="5">
    <source>
        <dbReference type="ARBA" id="ARBA00022692"/>
    </source>
</evidence>
<comment type="similarity">
    <text evidence="2">Belongs to the binding-protein-dependent transport system permease family. CysTW subfamily.</text>
</comment>
<feature type="transmembrane region" description="Helical" evidence="8">
    <location>
        <begin position="84"/>
        <end position="104"/>
    </location>
</feature>
<accession>A0A8J2U1B8</accession>
<dbReference type="CDD" id="cd06261">
    <property type="entry name" value="TM_PBP2"/>
    <property type="match status" value="1"/>
</dbReference>
<keyword evidence="7 8" id="KW-0472">Membrane</keyword>
<dbReference type="InterPro" id="IPR000515">
    <property type="entry name" value="MetI-like"/>
</dbReference>
<evidence type="ECO:0000256" key="2">
    <source>
        <dbReference type="ARBA" id="ARBA00007069"/>
    </source>
</evidence>
<keyword evidence="11" id="KW-1185">Reference proteome</keyword>
<sequence length="302" mass="31953">MTTQVPVRSSARPASAGRRAWTPHVGTIPALLLVLPLALVALLFIVYPLVRLTLDAFTQGDGGLSNFAAVFQSRAILNSLLNTIGMSLVVTALCLVLGGSLAWAVARASRPAVKALLWTSILVPFWMGVVVKSYAWAVIFANNGILNSTLQNLGLTGEPLSLLYTRFAVIVGMTYTMLPYAVLAMYPTMSGFNAELLNSARIMGSSRTGAMVKVWLPLVRPGIIAAGAIVFAISIGFYITPVLLGGAQTPFMATIIGDDIFAFFNYPRAAASSVLLLTFALVVLGTAMRFVGAKALKGGLRA</sequence>
<reference evidence="10" key="2">
    <citation type="submission" date="2020-09" db="EMBL/GenBank/DDBJ databases">
        <authorList>
            <person name="Sun Q."/>
            <person name="Zhou Y."/>
        </authorList>
    </citation>
    <scope>NUCLEOTIDE SEQUENCE</scope>
    <source>
        <strain evidence="10">CGMCC 1.12785</strain>
    </source>
</reference>
<gene>
    <name evidence="10" type="ORF">GCM10011333_33700</name>
</gene>
<dbReference type="RefSeq" id="WP_188552036.1">
    <property type="nucleotide sequence ID" value="NZ_BMFY01000023.1"/>
</dbReference>
<evidence type="ECO:0000256" key="4">
    <source>
        <dbReference type="ARBA" id="ARBA00022475"/>
    </source>
</evidence>
<dbReference type="PANTHER" id="PTHR42929">
    <property type="entry name" value="INNER MEMBRANE ABC TRANSPORTER PERMEASE PROTEIN YDCU-RELATED-RELATED"/>
    <property type="match status" value="1"/>
</dbReference>
<dbReference type="AlphaFoldDB" id="A0A8J2U1B8"/>
<reference evidence="10" key="1">
    <citation type="journal article" date="2014" name="Int. J. Syst. Evol. Microbiol.">
        <title>Complete genome sequence of Corynebacterium casei LMG S-19264T (=DSM 44701T), isolated from a smear-ripened cheese.</title>
        <authorList>
            <consortium name="US DOE Joint Genome Institute (JGI-PGF)"/>
            <person name="Walter F."/>
            <person name="Albersmeier A."/>
            <person name="Kalinowski J."/>
            <person name="Ruckert C."/>
        </authorList>
    </citation>
    <scope>NUCLEOTIDE SEQUENCE</scope>
    <source>
        <strain evidence="10">CGMCC 1.12785</strain>
    </source>
</reference>
<dbReference type="SUPFAM" id="SSF161098">
    <property type="entry name" value="MetI-like"/>
    <property type="match status" value="1"/>
</dbReference>
<evidence type="ECO:0000256" key="7">
    <source>
        <dbReference type="ARBA" id="ARBA00023136"/>
    </source>
</evidence>
<dbReference type="EMBL" id="BMFY01000023">
    <property type="protein sequence ID" value="GGA28191.1"/>
    <property type="molecule type" value="Genomic_DNA"/>
</dbReference>
<comment type="subcellular location">
    <subcellularLocation>
        <location evidence="1 8">Cell membrane</location>
        <topology evidence="1 8">Multi-pass membrane protein</topology>
    </subcellularLocation>
</comment>
<feature type="domain" description="ABC transmembrane type-1" evidence="9">
    <location>
        <begin position="80"/>
        <end position="287"/>
    </location>
</feature>
<name>A0A8J2U1B8_9MICO</name>
<comment type="caution">
    <text evidence="10">The sequence shown here is derived from an EMBL/GenBank/DDBJ whole genome shotgun (WGS) entry which is preliminary data.</text>
</comment>
<dbReference type="InterPro" id="IPR035906">
    <property type="entry name" value="MetI-like_sf"/>
</dbReference>
<evidence type="ECO:0000313" key="11">
    <source>
        <dbReference type="Proteomes" id="UP000616114"/>
    </source>
</evidence>
<dbReference type="Proteomes" id="UP000616114">
    <property type="component" value="Unassembled WGS sequence"/>
</dbReference>
<organism evidence="10 11">
    <name type="scientific">Sediminivirga luteola</name>
    <dbReference type="NCBI Taxonomy" id="1774748"/>
    <lineage>
        <taxon>Bacteria</taxon>
        <taxon>Bacillati</taxon>
        <taxon>Actinomycetota</taxon>
        <taxon>Actinomycetes</taxon>
        <taxon>Micrococcales</taxon>
        <taxon>Brevibacteriaceae</taxon>
        <taxon>Sediminivirga</taxon>
    </lineage>
</organism>
<feature type="transmembrane region" description="Helical" evidence="8">
    <location>
        <begin position="161"/>
        <end position="183"/>
    </location>
</feature>